<evidence type="ECO:0000259" key="1">
    <source>
        <dbReference type="Pfam" id="PF23247"/>
    </source>
</evidence>
<dbReference type="PANTHER" id="PTHR33463:SF209">
    <property type="entry name" value="DISEASE RESISTANCE PROTEIN RPS2-LIKE"/>
    <property type="match status" value="1"/>
</dbReference>
<accession>A0A1E5UV16</accession>
<dbReference type="PANTHER" id="PTHR33463">
    <property type="entry name" value="NB-ARC DOMAIN-CONTAINING PROTEIN-RELATED"/>
    <property type="match status" value="1"/>
</dbReference>
<name>A0A1E5UV16_9POAL</name>
<dbReference type="Gene3D" id="3.80.10.10">
    <property type="entry name" value="Ribonuclease Inhibitor"/>
    <property type="match status" value="1"/>
</dbReference>
<gene>
    <name evidence="2" type="ORF">BAE44_0022333</name>
</gene>
<proteinExistence type="predicted"/>
<dbReference type="InterPro" id="IPR032675">
    <property type="entry name" value="LRR_dom_sf"/>
</dbReference>
<reference evidence="2 3" key="1">
    <citation type="submission" date="2016-09" db="EMBL/GenBank/DDBJ databases">
        <title>The draft genome of Dichanthelium oligosanthes: A C3 panicoid grass species.</title>
        <authorList>
            <person name="Studer A.J."/>
            <person name="Schnable J.C."/>
            <person name="Brutnell T.P."/>
        </authorList>
    </citation>
    <scope>NUCLEOTIDE SEQUENCE [LARGE SCALE GENOMIC DNA]</scope>
    <source>
        <strain evidence="3">cv. Kellogg 1175</strain>
        <tissue evidence="2">Leaf</tissue>
    </source>
</reference>
<dbReference type="AlphaFoldDB" id="A0A1E5UV16"/>
<dbReference type="SUPFAM" id="SSF52058">
    <property type="entry name" value="L domain-like"/>
    <property type="match status" value="1"/>
</dbReference>
<keyword evidence="3" id="KW-1185">Reference proteome</keyword>
<comment type="caution">
    <text evidence="2">The sequence shown here is derived from an EMBL/GenBank/DDBJ whole genome shotgun (WGS) entry which is preliminary data.</text>
</comment>
<protein>
    <recommendedName>
        <fullName evidence="1">Disease resistance protein At4g27190-like leucine-rich repeats domain-containing protein</fullName>
    </recommendedName>
</protein>
<dbReference type="EMBL" id="LWDX02062383">
    <property type="protein sequence ID" value="OEL16645.1"/>
    <property type="molecule type" value="Genomic_DNA"/>
</dbReference>
<evidence type="ECO:0000313" key="2">
    <source>
        <dbReference type="EMBL" id="OEL16645.1"/>
    </source>
</evidence>
<dbReference type="InterPro" id="IPR057135">
    <property type="entry name" value="At4g27190-like_LRR"/>
</dbReference>
<dbReference type="OrthoDB" id="581747at2759"/>
<evidence type="ECO:0000313" key="3">
    <source>
        <dbReference type="Proteomes" id="UP000095767"/>
    </source>
</evidence>
<sequence>MAAAAEPSQASSNRADLSGNSSIQVLPTLSKATSLKTLVLDGCVGLEHVDPEGLPASLETFCLDAGSSGSKVAAKLSKISLAGCVHLKNFLLRGALPELEELNLSDFYVEIGEGISLTDMESNRAISFMELMMREQIDSLHVHGNSRILSVTHKLSSLHQAISAFRGIGLKWCRVERCPKLQSVFNSHGSQVTYTFYKLKTIWASDLLIAGCIWCKGTVTDFIANFKALQSIHLHNCPRLKYVLPFRSFTLPSLETLHITRCGDLRQVFPWDDVDVPQGRSARKFQKLKHINLYDLPNLQDICEGGMYAPVLESIKLRGCWNLMRLPVVDRDEGRGHRPVVHCEKDCWEKLEWDGLRAGHAPTLYELRQSSPYYKKRLLRGTVLR</sequence>
<feature type="domain" description="Disease resistance protein At4g27190-like leucine-rich repeats" evidence="1">
    <location>
        <begin position="170"/>
        <end position="263"/>
    </location>
</feature>
<dbReference type="Proteomes" id="UP000095767">
    <property type="component" value="Unassembled WGS sequence"/>
</dbReference>
<dbReference type="InterPro" id="IPR050905">
    <property type="entry name" value="Plant_NBS-LRR"/>
</dbReference>
<organism evidence="2 3">
    <name type="scientific">Dichanthelium oligosanthes</name>
    <dbReference type="NCBI Taxonomy" id="888268"/>
    <lineage>
        <taxon>Eukaryota</taxon>
        <taxon>Viridiplantae</taxon>
        <taxon>Streptophyta</taxon>
        <taxon>Embryophyta</taxon>
        <taxon>Tracheophyta</taxon>
        <taxon>Spermatophyta</taxon>
        <taxon>Magnoliopsida</taxon>
        <taxon>Liliopsida</taxon>
        <taxon>Poales</taxon>
        <taxon>Poaceae</taxon>
        <taxon>PACMAD clade</taxon>
        <taxon>Panicoideae</taxon>
        <taxon>Panicodae</taxon>
        <taxon>Paniceae</taxon>
        <taxon>Dichantheliinae</taxon>
        <taxon>Dichanthelium</taxon>
    </lineage>
</organism>
<dbReference type="Pfam" id="PF23247">
    <property type="entry name" value="LRR_RPS2"/>
    <property type="match status" value="1"/>
</dbReference>